<keyword evidence="2" id="KW-0963">Cytoplasm</keyword>
<evidence type="ECO:0000313" key="9">
    <source>
        <dbReference type="EMBL" id="KAF7691817.1"/>
    </source>
</evidence>
<evidence type="ECO:0000256" key="3">
    <source>
        <dbReference type="ARBA" id="ARBA00022723"/>
    </source>
</evidence>
<dbReference type="FunFam" id="3.30.40.10:FF:000018">
    <property type="entry name" value="Synaptotagmin-like 5, isoform CRA_a"/>
    <property type="match status" value="1"/>
</dbReference>
<dbReference type="Proteomes" id="UP000606274">
    <property type="component" value="Unassembled WGS sequence"/>
</dbReference>
<comment type="subcellular location">
    <subcellularLocation>
        <location evidence="1">Cytoplasm</location>
        <location evidence="1">Perinuclear region</location>
    </subcellularLocation>
</comment>
<dbReference type="Pfam" id="PF04698">
    <property type="entry name" value="Rab_eff_C"/>
    <property type="match status" value="2"/>
</dbReference>
<feature type="coiled-coil region" evidence="6">
    <location>
        <begin position="188"/>
        <end position="222"/>
    </location>
</feature>
<dbReference type="Pfam" id="PF02318">
    <property type="entry name" value="FYVE_2"/>
    <property type="match status" value="1"/>
</dbReference>
<feature type="compositionally biased region" description="Basic and acidic residues" evidence="7">
    <location>
        <begin position="431"/>
        <end position="445"/>
    </location>
</feature>
<feature type="region of interest" description="Disordered" evidence="7">
    <location>
        <begin position="267"/>
        <end position="327"/>
    </location>
</feature>
<feature type="region of interest" description="Disordered" evidence="7">
    <location>
        <begin position="920"/>
        <end position="944"/>
    </location>
</feature>
<evidence type="ECO:0000256" key="1">
    <source>
        <dbReference type="ARBA" id="ARBA00004556"/>
    </source>
</evidence>
<feature type="compositionally biased region" description="Basic and acidic residues" evidence="7">
    <location>
        <begin position="866"/>
        <end position="879"/>
    </location>
</feature>
<dbReference type="InterPro" id="IPR010911">
    <property type="entry name" value="Rab_BD"/>
</dbReference>
<dbReference type="GO" id="GO:0006886">
    <property type="term" value="P:intracellular protein transport"/>
    <property type="evidence" value="ECO:0007669"/>
    <property type="project" value="InterPro"/>
</dbReference>
<keyword evidence="6" id="KW-0175">Coiled coil</keyword>
<dbReference type="PANTHER" id="PTHR14555">
    <property type="entry name" value="MYELIN-ASSOCIATED OLIGODENDROCYTIC BASIC PROTEIN MOBP -RELATED"/>
    <property type="match status" value="1"/>
</dbReference>
<feature type="region of interest" description="Disordered" evidence="7">
    <location>
        <begin position="431"/>
        <end position="496"/>
    </location>
</feature>
<organism evidence="9 10">
    <name type="scientific">Silurus meridionalis</name>
    <name type="common">Southern catfish</name>
    <name type="synonym">Silurus soldatovi meridionalis</name>
    <dbReference type="NCBI Taxonomy" id="175797"/>
    <lineage>
        <taxon>Eukaryota</taxon>
        <taxon>Metazoa</taxon>
        <taxon>Chordata</taxon>
        <taxon>Craniata</taxon>
        <taxon>Vertebrata</taxon>
        <taxon>Euteleostomi</taxon>
        <taxon>Actinopterygii</taxon>
        <taxon>Neopterygii</taxon>
        <taxon>Teleostei</taxon>
        <taxon>Ostariophysi</taxon>
        <taxon>Siluriformes</taxon>
        <taxon>Siluridae</taxon>
        <taxon>Silurus</taxon>
    </lineage>
</organism>
<dbReference type="PANTHER" id="PTHR14555:SF6">
    <property type="entry name" value="RAB EFFECTOR MYRIP"/>
    <property type="match status" value="1"/>
</dbReference>
<evidence type="ECO:0000256" key="5">
    <source>
        <dbReference type="ARBA" id="ARBA00022833"/>
    </source>
</evidence>
<dbReference type="Gene3D" id="3.30.40.10">
    <property type="entry name" value="Zinc/RING finger domain, C3HC4 (zinc finger)"/>
    <property type="match status" value="1"/>
</dbReference>
<evidence type="ECO:0000256" key="2">
    <source>
        <dbReference type="ARBA" id="ARBA00022490"/>
    </source>
</evidence>
<feature type="region of interest" description="Disordered" evidence="7">
    <location>
        <begin position="865"/>
        <end position="898"/>
    </location>
</feature>
<protein>
    <recommendedName>
        <fullName evidence="8">RabBD domain-containing protein</fullName>
    </recommendedName>
</protein>
<evidence type="ECO:0000259" key="8">
    <source>
        <dbReference type="PROSITE" id="PS50916"/>
    </source>
</evidence>
<reference evidence="9" key="1">
    <citation type="submission" date="2020-08" db="EMBL/GenBank/DDBJ databases">
        <title>Chromosome-level assembly of Southern catfish (Silurus meridionalis) provides insights into visual adaptation to the nocturnal and benthic lifestyles.</title>
        <authorList>
            <person name="Zhang Y."/>
            <person name="Wang D."/>
            <person name="Peng Z."/>
        </authorList>
    </citation>
    <scope>NUCLEOTIDE SEQUENCE</scope>
    <source>
        <strain evidence="9">SWU-2019-XX</strain>
        <tissue evidence="9">Muscle</tissue>
    </source>
</reference>
<feature type="compositionally biased region" description="Low complexity" evidence="7">
    <location>
        <begin position="299"/>
        <end position="308"/>
    </location>
</feature>
<dbReference type="AlphaFoldDB" id="A0A8T0AJE6"/>
<dbReference type="SUPFAM" id="SSF57903">
    <property type="entry name" value="FYVE/PHD zinc finger"/>
    <property type="match status" value="1"/>
</dbReference>
<feature type="region of interest" description="Disordered" evidence="7">
    <location>
        <begin position="758"/>
        <end position="792"/>
    </location>
</feature>
<dbReference type="InterPro" id="IPR041282">
    <property type="entry name" value="FYVE_2"/>
</dbReference>
<evidence type="ECO:0000256" key="6">
    <source>
        <dbReference type="SAM" id="Coils"/>
    </source>
</evidence>
<feature type="region of interest" description="Disordered" evidence="7">
    <location>
        <begin position="158"/>
        <end position="178"/>
    </location>
</feature>
<sequence>MGRKIDLSGLTNDEAEHVLRVVRRDMKLRKKEEDRLSDLKHELEEEGTRCLLLAKQRGFNEQCCIRCCGPFSFFLKPRRICLDCRFNVCKACCSYSQHENGYVCAFCHKSRLLRAQSLEWYYKNVKSRFKRFGSAKVLKTLYRKHIIERGALSEFPEVSAPEGSNDNDGSVCGSDSAISKQSESHSIAETLTVALRVAEEAIEEAITKAEGYRDSLEKQNEARYLREHREELVEELATTIVQKIIQRGKQRSEMQAEYDIVWSQTHNSDLHSPTSASSTRDTSQPSTVTESCHKHSWQSLSALSLTSEESPDKTPEEDKVTEAAEPESNLEIYSSFRRESRASILGWKNVDRLDNSSASSVLQSPDGNWFALQTSQHSRPSLLTKRKSLVFSVLEKESGVVSAYDEMGSDSEDGAERDTWGLALLQFRQRLSEETRSSDSQRDTEQYPPITSPSSGHFTNTETLNSDSENSVAPPTRTHIPVQNEPEPCPPYLPYDHYRPAIRPPHSPRLGALDVNFNPQVVVDSSEGEEQAEQIRRLRRRKRNKRETPEQSCVQTALYTGENSTLLLNTMVMKRQDSQEILNPLPPSTFQSTDTVTSPKHVTSTAMTPEFVYQNTVASNFVLPSTAMQNKSENDTMDHELRSKLSELVDQISKEELTSSDDEPMQKVMDRQCYGERKKESDRVRWRERKIGAHKENNGTIDMERNKRKMERLSERWIERQISRECVENEVVRQSHREKDQKKEGNDDLVKQMEKHLDWDRQQKSERQMQVERNWQGGQVETESENETKTENMNLVEIEPLMITRVNGMRMIGDLKESETQQMTIITEQAQEDRLEIKKNVEEEHNVKEHYSTQEMENRGLLQRNNSERASESSAEAHNHSTPSDPEEQQSSTENYSAASLCSITTEVLKVLNATEELIGEGKGHDPQESPARTPLSSGPDSRKLDQHLTKLEENVYLAAGTVYGLEGALSDLEDCARSISSSTTETEMAFLEDQVATAAAQVQQSELQISDIEARISALRNAGLNVSVSSRFPKLKPQTLDSSRHQRRKLPAPPAIEKSVAESRFLQP</sequence>
<dbReference type="GO" id="GO:0017022">
    <property type="term" value="F:myosin binding"/>
    <property type="evidence" value="ECO:0007669"/>
    <property type="project" value="TreeGrafter"/>
</dbReference>
<evidence type="ECO:0000256" key="7">
    <source>
        <dbReference type="SAM" id="MobiDB-lite"/>
    </source>
</evidence>
<keyword evidence="5" id="KW-0862">Zinc</keyword>
<feature type="compositionally biased region" description="Basic and acidic residues" evidence="7">
    <location>
        <begin position="758"/>
        <end position="770"/>
    </location>
</feature>
<accession>A0A8T0AJE6</accession>
<dbReference type="InterPro" id="IPR011011">
    <property type="entry name" value="Znf_FYVE_PHD"/>
</dbReference>
<keyword evidence="3" id="KW-0479">Metal-binding</keyword>
<dbReference type="GO" id="GO:0048471">
    <property type="term" value="C:perinuclear region of cytoplasm"/>
    <property type="evidence" value="ECO:0007669"/>
    <property type="project" value="UniProtKB-SubCell"/>
</dbReference>
<evidence type="ECO:0000313" key="10">
    <source>
        <dbReference type="Proteomes" id="UP000606274"/>
    </source>
</evidence>
<dbReference type="GO" id="GO:0030864">
    <property type="term" value="C:cortical actin cytoskeleton"/>
    <property type="evidence" value="ECO:0007669"/>
    <property type="project" value="TreeGrafter"/>
</dbReference>
<feature type="compositionally biased region" description="Polar residues" evidence="7">
    <location>
        <begin position="452"/>
        <end position="473"/>
    </location>
</feature>
<dbReference type="GO" id="GO:0008270">
    <property type="term" value="F:zinc ion binding"/>
    <property type="evidence" value="ECO:0007669"/>
    <property type="project" value="UniProtKB-KW"/>
</dbReference>
<gene>
    <name evidence="9" type="ORF">HF521_010784</name>
</gene>
<keyword evidence="10" id="KW-1185">Reference proteome</keyword>
<feature type="region of interest" description="Disordered" evidence="7">
    <location>
        <begin position="524"/>
        <end position="551"/>
    </location>
</feature>
<proteinExistence type="predicted"/>
<feature type="compositionally biased region" description="Polar residues" evidence="7">
    <location>
        <begin position="267"/>
        <end position="290"/>
    </location>
</feature>
<comment type="caution">
    <text evidence="9">The sequence shown here is derived from an EMBL/GenBank/DDBJ whole genome shotgun (WGS) entry which is preliminary data.</text>
</comment>
<dbReference type="GO" id="GO:0031267">
    <property type="term" value="F:small GTPase binding"/>
    <property type="evidence" value="ECO:0007669"/>
    <property type="project" value="InterPro"/>
</dbReference>
<feature type="compositionally biased region" description="Polar residues" evidence="7">
    <location>
        <begin position="889"/>
        <end position="898"/>
    </location>
</feature>
<evidence type="ECO:0000256" key="4">
    <source>
        <dbReference type="ARBA" id="ARBA00022771"/>
    </source>
</evidence>
<dbReference type="InterPro" id="IPR051745">
    <property type="entry name" value="Intracell_Transport_Effector"/>
</dbReference>
<feature type="coiled-coil region" evidence="6">
    <location>
        <begin position="989"/>
        <end position="1023"/>
    </location>
</feature>
<dbReference type="PROSITE" id="PS50916">
    <property type="entry name" value="RABBD"/>
    <property type="match status" value="1"/>
</dbReference>
<dbReference type="OrthoDB" id="10072397at2759"/>
<keyword evidence="4" id="KW-0863">Zinc-finger</keyword>
<name>A0A8T0AJE6_SILME</name>
<dbReference type="InterPro" id="IPR006788">
    <property type="entry name" value="Myrip/Melanophilin"/>
</dbReference>
<feature type="region of interest" description="Disordered" evidence="7">
    <location>
        <begin position="1036"/>
        <end position="1069"/>
    </location>
</feature>
<feature type="domain" description="RabBD" evidence="8">
    <location>
        <begin position="4"/>
        <end position="124"/>
    </location>
</feature>
<dbReference type="GO" id="GO:0003779">
    <property type="term" value="F:actin binding"/>
    <property type="evidence" value="ECO:0007669"/>
    <property type="project" value="TreeGrafter"/>
</dbReference>
<dbReference type="InterPro" id="IPR013083">
    <property type="entry name" value="Znf_RING/FYVE/PHD"/>
</dbReference>
<dbReference type="EMBL" id="JABFDY010000021">
    <property type="protein sequence ID" value="KAF7691817.1"/>
    <property type="molecule type" value="Genomic_DNA"/>
</dbReference>
<feature type="compositionally biased region" description="Basic and acidic residues" evidence="7">
    <location>
        <begin position="310"/>
        <end position="322"/>
    </location>
</feature>